<keyword evidence="11 20" id="KW-0689">Ribosomal protein</keyword>
<evidence type="ECO:0000313" key="24">
    <source>
        <dbReference type="EMBL" id="KAB1264824.1"/>
    </source>
</evidence>
<comment type="miscellaneous">
    <text evidence="20">This protein appears to have acquired a second function as a laminin receptor specifically in the vertebrate lineage.</text>
</comment>
<dbReference type="PANTHER" id="PTHR13373:SF21">
    <property type="entry name" value="NUCLEAR PORE COMPLEX PROTEIN NUP85"/>
    <property type="match status" value="1"/>
</dbReference>
<dbReference type="GO" id="GO:0031080">
    <property type="term" value="C:nuclear pore outer ring"/>
    <property type="evidence" value="ECO:0007669"/>
    <property type="project" value="TreeGrafter"/>
</dbReference>
<dbReference type="InterPro" id="IPR027498">
    <property type="entry name" value="Ribosomal_uS2_euk"/>
</dbReference>
<evidence type="ECO:0000256" key="21">
    <source>
        <dbReference type="RuleBase" id="RU003631"/>
    </source>
</evidence>
<dbReference type="GO" id="GO:0003735">
    <property type="term" value="F:structural constituent of ribosome"/>
    <property type="evidence" value="ECO:0007669"/>
    <property type="project" value="UniProtKB-UniRule"/>
</dbReference>
<keyword evidence="18 20" id="KW-0687">Ribonucleoprotein</keyword>
<comment type="function">
    <text evidence="20">Required for the assembly and/or stability of the 40S ribosomal subunit. Required for the processing of the 20S rRNA-precursor to mature 18S rRNA in a late step of the maturation of 40S ribosomal subunits. Also functions as a cell surface receptor for laminin. Plays a role in cell adhesion to the basement membrane and in the consequent activation of signaling transduction pathways. May play a role in cell fate determination and tissue morphogenesis. Also acts as a receptor for several other ligands, including the pathogenic prion protein, viruses, and bacteria. Acts as a PPP1R16B-dependent substrate of PPP1CA.</text>
</comment>
<evidence type="ECO:0000256" key="2">
    <source>
        <dbReference type="ARBA" id="ARBA00004567"/>
    </source>
</evidence>
<comment type="PTM">
    <text evidence="20">Cleaved by stromelysin-3 (ST3) at the cell surface. Cleavage by stromelysin-3 may be a mechanism to alter cell-extracellular matrix interactions.</text>
</comment>
<evidence type="ECO:0000256" key="18">
    <source>
        <dbReference type="ARBA" id="ARBA00023274"/>
    </source>
</evidence>
<dbReference type="GO" id="GO:0017056">
    <property type="term" value="F:structural constituent of nuclear pore"/>
    <property type="evidence" value="ECO:0007669"/>
    <property type="project" value="TreeGrafter"/>
</dbReference>
<name>A0A5N4D158_CAMDR</name>
<dbReference type="CDD" id="cd01425">
    <property type="entry name" value="RPS2"/>
    <property type="match status" value="1"/>
</dbReference>
<evidence type="ECO:0000256" key="16">
    <source>
        <dbReference type="ARBA" id="ARBA00023170"/>
    </source>
</evidence>
<keyword evidence="16 20" id="KW-0675">Receptor</keyword>
<keyword evidence="14 22" id="KW-0906">Nuclear pore complex</keyword>
<dbReference type="EMBL" id="JWIN03000016">
    <property type="protein sequence ID" value="KAB1264824.1"/>
    <property type="molecule type" value="Genomic_DNA"/>
</dbReference>
<evidence type="ECO:0000256" key="6">
    <source>
        <dbReference type="ARBA" id="ARBA00022475"/>
    </source>
</evidence>
<dbReference type="GO" id="GO:0043236">
    <property type="term" value="F:laminin binding"/>
    <property type="evidence" value="ECO:0007669"/>
    <property type="project" value="UniProtKB-UniRule"/>
</dbReference>
<dbReference type="GO" id="GO:0022627">
    <property type="term" value="C:cytosolic small ribosomal subunit"/>
    <property type="evidence" value="ECO:0007669"/>
    <property type="project" value="UniProtKB-UniRule"/>
</dbReference>
<keyword evidence="12" id="KW-0007">Acetylation</keyword>
<keyword evidence="7 20" id="KW-0963">Cytoplasm</keyword>
<keyword evidence="5 22" id="KW-0813">Transport</keyword>
<feature type="region of interest" description="Interaction with PPP1R16B" evidence="20">
    <location>
        <begin position="93"/>
        <end position="152"/>
    </location>
</feature>
<dbReference type="Proteomes" id="UP000299084">
    <property type="component" value="Unassembled WGS sequence"/>
</dbReference>
<dbReference type="GO" id="GO:0000028">
    <property type="term" value="P:ribosomal small subunit assembly"/>
    <property type="evidence" value="ECO:0007669"/>
    <property type="project" value="UniProtKB-UniRule"/>
</dbReference>
<evidence type="ECO:0000256" key="7">
    <source>
        <dbReference type="ARBA" id="ARBA00022490"/>
    </source>
</evidence>
<reference evidence="24 25" key="1">
    <citation type="journal article" date="2019" name="Mol. Ecol. Resour.">
        <title>Improving Illumina assemblies with Hi-C and long reads: an example with the North African dromedary.</title>
        <authorList>
            <person name="Elbers J.P."/>
            <person name="Rogers M.F."/>
            <person name="Perelman P.L."/>
            <person name="Proskuryakova A.A."/>
            <person name="Serdyukova N.A."/>
            <person name="Johnson W.E."/>
            <person name="Horin P."/>
            <person name="Corander J."/>
            <person name="Murphy D."/>
            <person name="Burger P.A."/>
        </authorList>
    </citation>
    <scope>NUCLEOTIDE SEQUENCE [LARGE SCALE GENOMIC DNA]</scope>
    <source>
        <strain evidence="24">Drom800</strain>
        <tissue evidence="24">Blood</tissue>
    </source>
</reference>
<comment type="caution">
    <text evidence="24">The sequence shown here is derived from an EMBL/GenBank/DDBJ whole genome shotgun (WGS) entry which is preliminary data.</text>
</comment>
<evidence type="ECO:0000313" key="25">
    <source>
        <dbReference type="Proteomes" id="UP000299084"/>
    </source>
</evidence>
<dbReference type="InterPro" id="IPR023591">
    <property type="entry name" value="Ribosomal_uS2_flav_dom_sf"/>
</dbReference>
<dbReference type="PROSITE" id="PS00963">
    <property type="entry name" value="RIBOSOMAL_S2_2"/>
    <property type="match status" value="1"/>
</dbReference>
<organism evidence="24 25">
    <name type="scientific">Camelus dromedarius</name>
    <name type="common">Dromedary</name>
    <name type="synonym">Arabian camel</name>
    <dbReference type="NCBI Taxonomy" id="9838"/>
    <lineage>
        <taxon>Eukaryota</taxon>
        <taxon>Metazoa</taxon>
        <taxon>Chordata</taxon>
        <taxon>Craniata</taxon>
        <taxon>Vertebrata</taxon>
        <taxon>Euteleostomi</taxon>
        <taxon>Mammalia</taxon>
        <taxon>Eutheria</taxon>
        <taxon>Laurasiatheria</taxon>
        <taxon>Artiodactyla</taxon>
        <taxon>Tylopoda</taxon>
        <taxon>Camelidae</taxon>
        <taxon>Camelus</taxon>
    </lineage>
</organism>
<dbReference type="Pfam" id="PF07575">
    <property type="entry name" value="Nucleopor_Nup85"/>
    <property type="match status" value="1"/>
</dbReference>
<comment type="similarity">
    <text evidence="3 22">Belongs to the nucleoporin Nup85 family.</text>
</comment>
<evidence type="ECO:0000256" key="10">
    <source>
        <dbReference type="ARBA" id="ARBA00022927"/>
    </source>
</evidence>
<dbReference type="InterPro" id="IPR032281">
    <property type="entry name" value="Ribosomal_uS2_C"/>
</dbReference>
<sequence>MEELDGEPTVTLIPGMNSQKKQMCFDWGPGEMLVCETSFNKKALDVLQMKEEDVLKFLAAGTRLGGTNLDFQMEQYIYKRKSDGIYIINLKRTWEKLLLAAWAIVAIENPADVSVVASRNTGQRAVLKFAAATGATPIAGRFTPGTFTNQIQAAFREPRLLVVTDPRADHQPLPEASYVNLPTIALCNTDSPLRCVDIAIPCNNKGAHSGGLMLWMLAWEVLCMHGTISREHPWEVMPDLYFYRDPEEIEKEEQAAAEKAVTKDEFQGEWTAPAPEFTATQPEVVDWSEGVQVPSVPIQQFPTEDWSAQPATEDWSAAPTAQATKWVATTTEWFIFQLMEVNGKKSEVVPGCPLIYIVRKDVDVYSQILRKLFNESHGIFVGLQRIEEELTGKSRKAQVIAAKDPASGRQFSSQVSILSAMELIWNLCEILFIEVAPAGPLLLHLLDWVRLHVCEVDSLSADVLGSENPSKHESFWNLVTVLVLQGRLDEARQMLSREADASPTSAGMCRILGDLMRTMPVLSPGNTQTLTELELKWQHWHEECERHLQDGTFASSPHLESLCKIMLGDEAALLEQKKLLSNWYHFLVTRLLYSHPTVKPMDLYFYAQSYILVQPLRETLGALFSTLIALSNWWFVAHLTDLLDHCKLLQSHNLYFGSNMREFLLLEYASGLFAHHSLWQLGVDYFDYCPELGRVSLELHIERIPLSTEQKALKVLRVCEQRQMTEQVRSICKILAMKAVRNNRLGSALSWSIRAKDAAFATLVSDRFLRDYCERGCFSDLDLIDNLGPAMMLSDRLTFLGKYREFHRLYGEKRFVDAASLLLSLMTSQIAPRSFWMTLLTDALPLLEQKQVIFSAEQTYELMRCLEDLTSGKPVCGEPDPQRLQDDDVETTKVEMLRLALARNLARSIIKEGSLEGS</sequence>
<evidence type="ECO:0000256" key="11">
    <source>
        <dbReference type="ARBA" id="ARBA00022980"/>
    </source>
</evidence>
<keyword evidence="8" id="KW-0677">Repeat</keyword>
<comment type="PTM">
    <text evidence="20">Acylated. Acylation may be a prerequisite for conversion of the monomeric 37 kDa laminin receptor precursor (37LRP) to the mature dimeric 67 kDa laminin receptor (67LR), and may provide a mechanism for membrane association.</text>
</comment>
<dbReference type="GO" id="GO:0006406">
    <property type="term" value="P:mRNA export from nucleus"/>
    <property type="evidence" value="ECO:0007669"/>
    <property type="project" value="TreeGrafter"/>
</dbReference>
<feature type="region of interest" description="Laminin-binding" evidence="20">
    <location>
        <begin position="281"/>
        <end position="334"/>
    </location>
</feature>
<dbReference type="GO" id="GO:0005886">
    <property type="term" value="C:plasma membrane"/>
    <property type="evidence" value="ECO:0007669"/>
    <property type="project" value="UniProtKB-SubCell"/>
</dbReference>
<comment type="similarity">
    <text evidence="4 20 21">Belongs to the universal ribosomal protein uS2 family.</text>
</comment>
<keyword evidence="9 22" id="KW-0509">mRNA transport</keyword>
<dbReference type="GO" id="GO:0006412">
    <property type="term" value="P:translation"/>
    <property type="evidence" value="ECO:0007669"/>
    <property type="project" value="UniProtKB-UniRule"/>
</dbReference>
<keyword evidence="6 20" id="KW-1003">Cell membrane</keyword>
<evidence type="ECO:0000256" key="22">
    <source>
        <dbReference type="RuleBase" id="RU365073"/>
    </source>
</evidence>
<protein>
    <recommendedName>
        <fullName evidence="20">Small ribosomal subunit protein uS2</fullName>
    </recommendedName>
    <alternativeName>
        <fullName evidence="20">37 kDa laminin receptor precursor</fullName>
        <shortName evidence="20">37LRP</shortName>
    </alternativeName>
    <alternativeName>
        <fullName evidence="20">37/67 kDa laminin receptor</fullName>
        <shortName evidence="20">LRP/LR</shortName>
    </alternativeName>
    <alternativeName>
        <fullName evidence="20">67 kDa laminin receptor</fullName>
        <shortName evidence="20">67LR</shortName>
    </alternativeName>
    <alternativeName>
        <fullName evidence="20">Laminin receptor 1</fullName>
        <shortName evidence="20">LamR</shortName>
    </alternativeName>
    <alternativeName>
        <fullName evidence="20">Laminin-binding protein precursor p40</fullName>
        <shortName evidence="20">LBP/p40</shortName>
    </alternativeName>
</protein>
<comment type="function">
    <text evidence="22">Functions as a component of the nuclear pore complex (NPC).</text>
</comment>
<evidence type="ECO:0000256" key="17">
    <source>
        <dbReference type="ARBA" id="ARBA00023242"/>
    </source>
</evidence>
<feature type="site" description="Cleavage; by ST3; site 2" evidence="20">
    <location>
        <begin position="172"/>
        <end position="173"/>
    </location>
</feature>
<dbReference type="GO" id="GO:0031965">
    <property type="term" value="C:nuclear membrane"/>
    <property type="evidence" value="ECO:0007669"/>
    <property type="project" value="UniProtKB-UniRule"/>
</dbReference>
<evidence type="ECO:0000256" key="3">
    <source>
        <dbReference type="ARBA" id="ARBA00005573"/>
    </source>
</evidence>
<dbReference type="HAMAP" id="MF_03016">
    <property type="entry name" value="Ribosomal_S2_laminin_receptor"/>
    <property type="match status" value="1"/>
</dbReference>
<dbReference type="SUPFAM" id="SSF52313">
    <property type="entry name" value="Ribosomal protein S2"/>
    <property type="match status" value="1"/>
</dbReference>
<evidence type="ECO:0000256" key="5">
    <source>
        <dbReference type="ARBA" id="ARBA00022448"/>
    </source>
</evidence>
<dbReference type="Pfam" id="PF00318">
    <property type="entry name" value="Ribosomal_S2"/>
    <property type="match status" value="2"/>
</dbReference>
<proteinExistence type="inferred from homology"/>
<evidence type="ECO:0000256" key="8">
    <source>
        <dbReference type="ARBA" id="ARBA00022737"/>
    </source>
</evidence>
<evidence type="ECO:0000259" key="23">
    <source>
        <dbReference type="Pfam" id="PF16122"/>
    </source>
</evidence>
<dbReference type="Gene3D" id="3.40.50.10490">
    <property type="entry name" value="Glucose-6-phosphate isomerase like protein, domain 1"/>
    <property type="match status" value="1"/>
</dbReference>
<dbReference type="AlphaFoldDB" id="A0A5N4D158"/>
<dbReference type="PRINTS" id="PR00395">
    <property type="entry name" value="RIBOSOMALS2"/>
</dbReference>
<evidence type="ECO:0000256" key="4">
    <source>
        <dbReference type="ARBA" id="ARBA00006242"/>
    </source>
</evidence>
<dbReference type="InterPro" id="IPR027504">
    <property type="entry name" value="Ribosomal_uS2_vert"/>
</dbReference>
<dbReference type="GO" id="GO:0045893">
    <property type="term" value="P:positive regulation of DNA-templated transcription"/>
    <property type="evidence" value="ECO:0007669"/>
    <property type="project" value="TreeGrafter"/>
</dbReference>
<dbReference type="FunFam" id="3.40.50.10490:FF:000012">
    <property type="entry name" value="40S ribosomal protein SA"/>
    <property type="match status" value="1"/>
</dbReference>
<keyword evidence="10 22" id="KW-0653">Protein transport</keyword>
<evidence type="ECO:0000256" key="15">
    <source>
        <dbReference type="ARBA" id="ARBA00023136"/>
    </source>
</evidence>
<dbReference type="NCBIfam" id="TIGR01012">
    <property type="entry name" value="uS2_euk_arch"/>
    <property type="match status" value="1"/>
</dbReference>
<gene>
    <name evidence="20" type="primary">RPSA</name>
    <name evidence="24" type="ORF">Cadr_000019804</name>
</gene>
<comment type="caution">
    <text evidence="20">Lacks conserved residue(s) required for the propagation of feature annotation.</text>
</comment>
<feature type="domain" description="Small ribosomal subunit protein uS2 C-terminal" evidence="23">
    <location>
        <begin position="241"/>
        <end position="333"/>
    </location>
</feature>
<dbReference type="Pfam" id="PF16122">
    <property type="entry name" value="40S_SA_C"/>
    <property type="match status" value="1"/>
</dbReference>
<dbReference type="PANTHER" id="PTHR13373">
    <property type="entry name" value="FROUNT PROTEIN-RELATED"/>
    <property type="match status" value="1"/>
</dbReference>
<comment type="subunit">
    <text evidence="19 20">Monomer (37LRP) and homodimer (67LR). Component of the small ribosomal subunit. Mature ribosomes consist of a small (40S) and a large (60S) subunit. The 40S subunit contains about 33 different proteins and 1 molecule of RNA (18S). The 60S subunit contains about 49 different proteins and 3 molecules of RNA (28S, 5.8S and 5S). Interacts with RPS21. Interacts with several laminins including at least LAMB1. Interacts with MDK. The mature dimeric form interacts with PPP1R16B (via its fourth ankyrin repeat). Interacts with PPP1CA only in the presence of PPP1R16B.</text>
</comment>
<evidence type="ECO:0000256" key="14">
    <source>
        <dbReference type="ARBA" id="ARBA00023132"/>
    </source>
</evidence>
<evidence type="ECO:0000256" key="19">
    <source>
        <dbReference type="ARBA" id="ARBA00062415"/>
    </source>
</evidence>
<dbReference type="GO" id="GO:0005055">
    <property type="term" value="F:laminin receptor activity"/>
    <property type="evidence" value="ECO:0007669"/>
    <property type="project" value="UniProtKB-UniRule"/>
</dbReference>
<dbReference type="STRING" id="9838.ENSCDRP00005010420"/>
<feature type="region of interest" description="Laminin-binding" evidence="20">
    <location>
        <begin position="244"/>
        <end position="268"/>
    </location>
</feature>
<dbReference type="GO" id="GO:0006606">
    <property type="term" value="P:protein import into nucleus"/>
    <property type="evidence" value="ECO:0007669"/>
    <property type="project" value="TreeGrafter"/>
</dbReference>
<dbReference type="InterPro" id="IPR005707">
    <property type="entry name" value="Ribosomal_uS2_euk/arc"/>
</dbReference>
<comment type="subunit">
    <text evidence="22">Component of the nuclear pore complex (NPC).</text>
</comment>
<accession>A0A5N4D158</accession>
<comment type="subcellular location">
    <subcellularLocation>
        <location evidence="20">Cell membrane</location>
    </subcellularLocation>
    <subcellularLocation>
        <location evidence="1 20">Cytoplasm</location>
    </subcellularLocation>
    <subcellularLocation>
        <location evidence="20">Nucleus</location>
    </subcellularLocation>
    <subcellularLocation>
        <location evidence="2 22">Nucleus</location>
        <location evidence="2 22">Nuclear pore complex</location>
    </subcellularLocation>
    <text evidence="20">67LR is found at the surface of the plasma membrane, with its C-terminal laminin-binding domain accessible to extracellular ligands. 37LRP is found at the cell surface, in the cytoplasm and in the nucleus. Co-localizes with PPP1R16B in the cell membrane.</text>
</comment>
<evidence type="ECO:0000256" key="9">
    <source>
        <dbReference type="ARBA" id="ARBA00022816"/>
    </source>
</evidence>
<evidence type="ECO:0000256" key="20">
    <source>
        <dbReference type="HAMAP-Rule" id="MF_03016"/>
    </source>
</evidence>
<keyword evidence="13 22" id="KW-0811">Translocation</keyword>
<keyword evidence="25" id="KW-1185">Reference proteome</keyword>
<dbReference type="InterPro" id="IPR001865">
    <property type="entry name" value="Ribosomal_uS2"/>
</dbReference>
<dbReference type="HAMAP" id="MF_03015">
    <property type="entry name" value="Ribosomal_S2_euk"/>
    <property type="match status" value="1"/>
</dbReference>
<evidence type="ECO:0000256" key="12">
    <source>
        <dbReference type="ARBA" id="ARBA00022990"/>
    </source>
</evidence>
<feature type="region of interest" description="Laminin-binding" evidence="20">
    <location>
        <begin position="200"/>
        <end position="219"/>
    </location>
</feature>
<evidence type="ECO:0000256" key="1">
    <source>
        <dbReference type="ARBA" id="ARBA00004496"/>
    </source>
</evidence>
<evidence type="ECO:0000256" key="13">
    <source>
        <dbReference type="ARBA" id="ARBA00023010"/>
    </source>
</evidence>
<keyword evidence="17 20" id="KW-0539">Nucleus</keyword>
<dbReference type="InterPro" id="IPR011502">
    <property type="entry name" value="Nucleoporin_Nup85"/>
</dbReference>
<feature type="site" description="Cleavage; by ST3; site 1" evidence="20">
    <location>
        <begin position="154"/>
        <end position="155"/>
    </location>
</feature>
<keyword evidence="15 20" id="KW-0472">Membrane</keyword>
<dbReference type="InterPro" id="IPR018130">
    <property type="entry name" value="Ribosomal_uS2_CS"/>
</dbReference>